<proteinExistence type="predicted"/>
<reference evidence="1 2" key="1">
    <citation type="journal article" date="2022" name="Hortic Res">
        <title>A haplotype resolved chromosomal level avocado genome allows analysis of novel avocado genes.</title>
        <authorList>
            <person name="Nath O."/>
            <person name="Fletcher S.J."/>
            <person name="Hayward A."/>
            <person name="Shaw L.M."/>
            <person name="Masouleh A.K."/>
            <person name="Furtado A."/>
            <person name="Henry R.J."/>
            <person name="Mitter N."/>
        </authorList>
    </citation>
    <scope>NUCLEOTIDE SEQUENCE [LARGE SCALE GENOMIC DNA]</scope>
    <source>
        <strain evidence="2">cv. Hass</strain>
    </source>
</reference>
<comment type="caution">
    <text evidence="1">The sequence shown here is derived from an EMBL/GenBank/DDBJ whole genome shotgun (WGS) entry which is preliminary data.</text>
</comment>
<gene>
    <name evidence="1" type="ORF">MRB53_027963</name>
</gene>
<protein>
    <submittedName>
        <fullName evidence="1">Uncharacterized protein</fullName>
    </submittedName>
</protein>
<dbReference type="Proteomes" id="UP001234297">
    <property type="component" value="Chromosome 9"/>
</dbReference>
<sequence length="688" mass="76157">MDATLFFNAVAVAQVSAAPPISARAPPAHASAPPRGRSVSVVQSSASSAPEMVSASAAPRRFRWLGGERDDESTPKGEELEKVHLQSEKERENWVLKILHLRSIWSGQMKKPEEEEEGIDQSRCSCGDEEESDGCRVGDDDGGGVGEMGLDRESFSRLLHRVSLVEAKVYAQMSYLCSLAYSIPEIKPRNLLKYKGYRFITSSLEKKAEFVNAEKEEMSSSEKKAQSVATEKEQMSLQERKREMGKAEKVEKHANNGHRISASAAYQIAASAASYLQSHTKSLLSFKSSRTNMEEDFLEGGGNNIKETKITSSEVASLMATTNSVTAVVAGKEEMKQAVAKDLRSLHSSPCEWFICDDESCGTRFLVIQGSGSLASWQANLLFEPIQFEGLDVLVHRGIYEAAKGIYEQILPEVRAHLKSRGNSATFRFTGHSLGGSLSLLLNLMLLRRSEVPISSLLPVITFGSPSIMCGGDRLFHELGLPESHVQAIMMHRDIVPRAFSCSYPDHIAQILKAVNGNFRNHPCLGNQKLLYASVGKLLILQPEEKFSPYHDLMPADSGLYLLGHPVSDSDDLIKQIHAAKAIFLNSPHPIEILRDPSAYGSDGAITQNHDMNSYLRSMCSVLSQELKHIRKVKREQRRKVWWPLVAPQGLPNSVIMDQSDEIVNMGLRQLIFSGVFSERKRVMEAVQ</sequence>
<keyword evidence="2" id="KW-1185">Reference proteome</keyword>
<evidence type="ECO:0000313" key="1">
    <source>
        <dbReference type="EMBL" id="KAJ8619434.1"/>
    </source>
</evidence>
<evidence type="ECO:0000313" key="2">
    <source>
        <dbReference type="Proteomes" id="UP001234297"/>
    </source>
</evidence>
<name>A0ACC2KE68_PERAE</name>
<dbReference type="EMBL" id="CM056817">
    <property type="protein sequence ID" value="KAJ8619434.1"/>
    <property type="molecule type" value="Genomic_DNA"/>
</dbReference>
<accession>A0ACC2KE68</accession>
<organism evidence="1 2">
    <name type="scientific">Persea americana</name>
    <name type="common">Avocado</name>
    <dbReference type="NCBI Taxonomy" id="3435"/>
    <lineage>
        <taxon>Eukaryota</taxon>
        <taxon>Viridiplantae</taxon>
        <taxon>Streptophyta</taxon>
        <taxon>Embryophyta</taxon>
        <taxon>Tracheophyta</taxon>
        <taxon>Spermatophyta</taxon>
        <taxon>Magnoliopsida</taxon>
        <taxon>Magnoliidae</taxon>
        <taxon>Laurales</taxon>
        <taxon>Lauraceae</taxon>
        <taxon>Persea</taxon>
    </lineage>
</organism>